<dbReference type="PANTHER" id="PTHR43689">
    <property type="entry name" value="HYDROLASE"/>
    <property type="match status" value="1"/>
</dbReference>
<evidence type="ECO:0000256" key="2">
    <source>
        <dbReference type="ARBA" id="ARBA00022771"/>
    </source>
</evidence>
<feature type="compositionally biased region" description="Polar residues" evidence="5">
    <location>
        <begin position="519"/>
        <end position="531"/>
    </location>
</feature>
<feature type="region of interest" description="Disordered" evidence="5">
    <location>
        <begin position="518"/>
        <end position="540"/>
    </location>
</feature>
<dbReference type="Gene3D" id="3.40.50.1820">
    <property type="entry name" value="alpha/beta hydrolase"/>
    <property type="match status" value="1"/>
</dbReference>
<feature type="compositionally biased region" description="Basic and acidic residues" evidence="5">
    <location>
        <begin position="622"/>
        <end position="639"/>
    </location>
</feature>
<dbReference type="Gene3D" id="4.10.1060.10">
    <property type="entry name" value="Zinc finger, RanBP2-type"/>
    <property type="match status" value="2"/>
</dbReference>
<feature type="compositionally biased region" description="Polar residues" evidence="5">
    <location>
        <begin position="663"/>
        <end position="718"/>
    </location>
</feature>
<keyword evidence="8" id="KW-1185">Reference proteome</keyword>
<protein>
    <submittedName>
        <fullName evidence="7">DNA polymerase zeta subunit</fullName>
    </submittedName>
</protein>
<evidence type="ECO:0000259" key="6">
    <source>
        <dbReference type="PROSITE" id="PS50199"/>
    </source>
</evidence>
<accession>A0A4D6MAW9</accession>
<dbReference type="PANTHER" id="PTHR43689:SF14">
    <property type="entry name" value="LYSOPHOSPHOLIPASE BODYGUARD 4-RELATED"/>
    <property type="match status" value="1"/>
</dbReference>
<dbReference type="InterPro" id="IPR036443">
    <property type="entry name" value="Znf_RanBP2_sf"/>
</dbReference>
<feature type="region of interest" description="Disordered" evidence="5">
    <location>
        <begin position="421"/>
        <end position="486"/>
    </location>
</feature>
<dbReference type="PRINTS" id="PR00111">
    <property type="entry name" value="ABHYDROLASE"/>
</dbReference>
<reference evidence="7 8" key="1">
    <citation type="submission" date="2019-04" db="EMBL/GenBank/DDBJ databases">
        <title>An improved genome assembly and genetic linkage map for asparagus bean, Vigna unguiculata ssp. sesquipedialis.</title>
        <authorList>
            <person name="Xia Q."/>
            <person name="Zhang R."/>
            <person name="Dong Y."/>
        </authorList>
    </citation>
    <scope>NUCLEOTIDE SEQUENCE [LARGE SCALE GENOMIC DNA]</scope>
    <source>
        <tissue evidence="7">Leaf</tissue>
    </source>
</reference>
<evidence type="ECO:0000313" key="8">
    <source>
        <dbReference type="Proteomes" id="UP000501690"/>
    </source>
</evidence>
<keyword evidence="3" id="KW-0862">Zinc</keyword>
<evidence type="ECO:0000256" key="4">
    <source>
        <dbReference type="PROSITE-ProRule" id="PRU00322"/>
    </source>
</evidence>
<dbReference type="SUPFAM" id="SSF90209">
    <property type="entry name" value="Ran binding protein zinc finger-like"/>
    <property type="match status" value="1"/>
</dbReference>
<keyword evidence="1" id="KW-0479">Metal-binding</keyword>
<name>A0A4D6MAW9_VIGUN</name>
<feature type="compositionally biased region" description="Basic and acidic residues" evidence="5">
    <location>
        <begin position="648"/>
        <end position="660"/>
    </location>
</feature>
<dbReference type="PROSITE" id="PS50199">
    <property type="entry name" value="ZF_RANBP2_2"/>
    <property type="match status" value="2"/>
</dbReference>
<dbReference type="EMBL" id="CP039350">
    <property type="protein sequence ID" value="QCD97196.1"/>
    <property type="molecule type" value="Genomic_DNA"/>
</dbReference>
<keyword evidence="2 4" id="KW-0863">Zinc-finger</keyword>
<dbReference type="Pfam" id="PF00561">
    <property type="entry name" value="Abhydrolase_1"/>
    <property type="match status" value="1"/>
</dbReference>
<dbReference type="Pfam" id="PF00641">
    <property type="entry name" value="Zn_ribbon_RanBP"/>
    <property type="match status" value="2"/>
</dbReference>
<dbReference type="InterPro" id="IPR001876">
    <property type="entry name" value="Znf_RanBP2"/>
</dbReference>
<feature type="domain" description="RanBP2-type" evidence="6">
    <location>
        <begin position="250"/>
        <end position="279"/>
    </location>
</feature>
<proteinExistence type="predicted"/>
<evidence type="ECO:0000256" key="1">
    <source>
        <dbReference type="ARBA" id="ARBA00022723"/>
    </source>
</evidence>
<feature type="compositionally biased region" description="Polar residues" evidence="5">
    <location>
        <begin position="462"/>
        <end position="486"/>
    </location>
</feature>
<feature type="compositionally biased region" description="Basic and acidic residues" evidence="5">
    <location>
        <begin position="731"/>
        <end position="740"/>
    </location>
</feature>
<feature type="domain" description="RanBP2-type" evidence="6">
    <location>
        <begin position="283"/>
        <end position="312"/>
    </location>
</feature>
<dbReference type="AlphaFoldDB" id="A0A4D6MAW9"/>
<evidence type="ECO:0000313" key="7">
    <source>
        <dbReference type="EMBL" id="QCD97196.1"/>
    </source>
</evidence>
<dbReference type="PROSITE" id="PS01358">
    <property type="entry name" value="ZF_RANBP2_1"/>
    <property type="match status" value="2"/>
</dbReference>
<dbReference type="InterPro" id="IPR029058">
    <property type="entry name" value="AB_hydrolase_fold"/>
</dbReference>
<dbReference type="GO" id="GO:0008270">
    <property type="term" value="F:zinc ion binding"/>
    <property type="evidence" value="ECO:0007669"/>
    <property type="project" value="UniProtKB-KW"/>
</dbReference>
<sequence>MSGLAPRFLFLLSSPLPLLRRHHHQYHRNLFLLSSRSLRLSASPSSFSFSSSPLPLKLRASHFSSASSSPWPEYSSFLSHISSAGYLSSLPDEAFTAAAQHLSYSFLRDATACLAFARDRPNLLRLLSTRDIAAVVEHGSPFLFRDADDSVRKMKSFLSNGDANVLDTDRANTVDLMKFLLSYASDPYVPSEGNSLNERNLLESSVRNLFGELFKLSYSAPGSNSFDSVQSQMSGRFGDAKPPAQKIEMKRGDWICPRCNFMNFARNIKCLECDEARPKRQLAGGEWECPQCDFYNYGRNMSCLRCDCKRPGQISLGAINTMSNMEYENGNNPNTSDIDARLAANEEKAQRWFSKVSQLDSSADINSVIADEDFPEIMPLRKGVNRFVVSTRKTPLERRLANAQYKRNLSNYDISRTEDFSAGEPIKSDDNLDDIVGHSAGLPQYGNNNSEQNAGGDRQPPFASNSNTSHFKNVQGSYTSTVSPSPLSVDALGPKSENLLSDESKNVVLDTDIGYASLGDSSQLSKNSTNITEDKEKEQAEKTEKWFRKIAELNDFPDMTSAMSDEDFPEIMPMRKGENRFVVSKKKDRSLTTPAYKRQVAMEQASKTNFVPFVPFPPDYFAKKDKPQADGTDSMDRSNDGTSSISEVAEKASEISDDARAQPGQSPKSSEQSSNNNDIGSMPWSGTSGNSRRSFNQDLVPNLTGSSSPGTASDNQSGKAEWTGKSLEGSAVKEPDPLDMSEEAKAERWFRRVAQIKDISELSQIPDEDFPSIMPMRKGVNRFVVSKRKTPLERRLTSQQYRRNLPTVSSDPTSSPKWLTNCVQPLISILCCVLFLIFDLLDAVFCVIYGYLDKLIEGEASPCCCSNWERQKRRMNVRDDDISDSLYERRNIFREMGFLRYQRKREDSNRNFDKGSSRSVNRWSDCGCDSCLSWVNGGSDYKLHFVAKEPLLVTGENFKGKPSENVIFLHGFLCSSSFWTETLFPNFSEKTNHEYRLIAVDLLGFGKSPKPRDCSYTLKDHVEMIEKSVILPLEMSSFHLVAHSMGCIIALALAAKYPKNVKSITLVAPPYTSSEGDACLNALSMLAGKKLWSPLSFGSSFMSWYEHLGRTVCLFYCRNHRIWENILKFITRKRDLHFLTTDMTRHTHHSAWSSMHNVLCGGAKFVDSYLIILTTVGVRINVIQGEKDEVVPMECCSKFKLKAPNAEISIIPNADHGTVIFGREKEFALSLEHTWESCC</sequence>
<gene>
    <name evidence="7" type="ORF">DEO72_LG6g1906</name>
</gene>
<dbReference type="InterPro" id="IPR000073">
    <property type="entry name" value="AB_hydrolase_1"/>
</dbReference>
<feature type="region of interest" description="Disordered" evidence="5">
    <location>
        <begin position="622"/>
        <end position="740"/>
    </location>
</feature>
<dbReference type="Proteomes" id="UP000501690">
    <property type="component" value="Linkage Group LG6"/>
</dbReference>
<dbReference type="SUPFAM" id="SSF53474">
    <property type="entry name" value="alpha/beta-Hydrolases"/>
    <property type="match status" value="1"/>
</dbReference>
<organism evidence="7 8">
    <name type="scientific">Vigna unguiculata</name>
    <name type="common">Cowpea</name>
    <dbReference type="NCBI Taxonomy" id="3917"/>
    <lineage>
        <taxon>Eukaryota</taxon>
        <taxon>Viridiplantae</taxon>
        <taxon>Streptophyta</taxon>
        <taxon>Embryophyta</taxon>
        <taxon>Tracheophyta</taxon>
        <taxon>Spermatophyta</taxon>
        <taxon>Magnoliopsida</taxon>
        <taxon>eudicotyledons</taxon>
        <taxon>Gunneridae</taxon>
        <taxon>Pentapetalae</taxon>
        <taxon>rosids</taxon>
        <taxon>fabids</taxon>
        <taxon>Fabales</taxon>
        <taxon>Fabaceae</taxon>
        <taxon>Papilionoideae</taxon>
        <taxon>50 kb inversion clade</taxon>
        <taxon>NPAAA clade</taxon>
        <taxon>indigoferoid/millettioid clade</taxon>
        <taxon>Phaseoleae</taxon>
        <taxon>Vigna</taxon>
    </lineage>
</organism>
<dbReference type="SMART" id="SM00547">
    <property type="entry name" value="ZnF_RBZ"/>
    <property type="match status" value="2"/>
</dbReference>
<evidence type="ECO:0000256" key="3">
    <source>
        <dbReference type="ARBA" id="ARBA00022833"/>
    </source>
</evidence>
<evidence type="ECO:0000256" key="5">
    <source>
        <dbReference type="SAM" id="MobiDB-lite"/>
    </source>
</evidence>